<gene>
    <name evidence="1" type="ORF">GCM10011379_11390</name>
</gene>
<reference evidence="1" key="1">
    <citation type="journal article" date="2014" name="Int. J. Syst. Evol. Microbiol.">
        <title>Complete genome sequence of Corynebacterium casei LMG S-19264T (=DSM 44701T), isolated from a smear-ripened cheese.</title>
        <authorList>
            <consortium name="US DOE Joint Genome Institute (JGI-PGF)"/>
            <person name="Walter F."/>
            <person name="Albersmeier A."/>
            <person name="Kalinowski J."/>
            <person name="Ruckert C."/>
        </authorList>
    </citation>
    <scope>NUCLEOTIDE SEQUENCE</scope>
    <source>
        <strain evidence="1">CGMCC 1.15290</strain>
    </source>
</reference>
<dbReference type="RefSeq" id="WP_188951000.1">
    <property type="nucleotide sequence ID" value="NZ_BMIB01000001.1"/>
</dbReference>
<dbReference type="Proteomes" id="UP000627292">
    <property type="component" value="Unassembled WGS sequence"/>
</dbReference>
<dbReference type="EMBL" id="BMIB01000001">
    <property type="protein sequence ID" value="GGH61928.1"/>
    <property type="molecule type" value="Genomic_DNA"/>
</dbReference>
<evidence type="ECO:0000313" key="1">
    <source>
        <dbReference type="EMBL" id="GGH61928.1"/>
    </source>
</evidence>
<keyword evidence="2" id="KW-1185">Reference proteome</keyword>
<evidence type="ECO:0000313" key="2">
    <source>
        <dbReference type="Proteomes" id="UP000627292"/>
    </source>
</evidence>
<protein>
    <submittedName>
        <fullName evidence="1">Uncharacterized protein</fullName>
    </submittedName>
</protein>
<comment type="caution">
    <text evidence="1">The sequence shown here is derived from an EMBL/GenBank/DDBJ whole genome shotgun (WGS) entry which is preliminary data.</text>
</comment>
<name>A0A917IRZ7_9BACT</name>
<accession>A0A917IRZ7</accession>
<proteinExistence type="predicted"/>
<reference evidence="1" key="2">
    <citation type="submission" date="2020-09" db="EMBL/GenBank/DDBJ databases">
        <authorList>
            <person name="Sun Q."/>
            <person name="Zhou Y."/>
        </authorList>
    </citation>
    <scope>NUCLEOTIDE SEQUENCE</scope>
    <source>
        <strain evidence="1">CGMCC 1.15290</strain>
    </source>
</reference>
<sequence length="202" mass="23192">MYNNMDEFEEYSGVNEYEQLGTPEYKEFAKAYKTLLQSVLNLRFSWEKDPEDFLALVLLTYKAIMNGDEEPLTDEEIADGLVLADIDTLAAVFDEWISVDYGAYQNFQQLRQTATPSDKIFNEEFLILAESKRDSFGSMREMSHGDGAHMITSPLYTVPHPITKMWAEAFTVKLAERMKLYDKSLCEILLGHTIHLGAYMVI</sequence>
<dbReference type="AlphaFoldDB" id="A0A917IRZ7"/>
<organism evidence="1 2">
    <name type="scientific">Filimonas zeae</name>
    <dbReference type="NCBI Taxonomy" id="1737353"/>
    <lineage>
        <taxon>Bacteria</taxon>
        <taxon>Pseudomonadati</taxon>
        <taxon>Bacteroidota</taxon>
        <taxon>Chitinophagia</taxon>
        <taxon>Chitinophagales</taxon>
        <taxon>Chitinophagaceae</taxon>
        <taxon>Filimonas</taxon>
    </lineage>
</organism>